<evidence type="ECO:0000256" key="1">
    <source>
        <dbReference type="SAM" id="Phobius"/>
    </source>
</evidence>
<organism evidence="2 3">
    <name type="scientific">Novipirellula herctigrandis</name>
    <dbReference type="NCBI Taxonomy" id="2527986"/>
    <lineage>
        <taxon>Bacteria</taxon>
        <taxon>Pseudomonadati</taxon>
        <taxon>Planctomycetota</taxon>
        <taxon>Planctomycetia</taxon>
        <taxon>Pirellulales</taxon>
        <taxon>Pirellulaceae</taxon>
        <taxon>Novipirellula</taxon>
    </lineage>
</organism>
<reference evidence="2 3" key="1">
    <citation type="submission" date="2019-02" db="EMBL/GenBank/DDBJ databases">
        <title>Deep-cultivation of Planctomycetes and their phenomic and genomic characterization uncovers novel biology.</title>
        <authorList>
            <person name="Wiegand S."/>
            <person name="Jogler M."/>
            <person name="Boedeker C."/>
            <person name="Pinto D."/>
            <person name="Vollmers J."/>
            <person name="Rivas-Marin E."/>
            <person name="Kohn T."/>
            <person name="Peeters S.H."/>
            <person name="Heuer A."/>
            <person name="Rast P."/>
            <person name="Oberbeckmann S."/>
            <person name="Bunk B."/>
            <person name="Jeske O."/>
            <person name="Meyerdierks A."/>
            <person name="Storesund J.E."/>
            <person name="Kallscheuer N."/>
            <person name="Luecker S."/>
            <person name="Lage O.M."/>
            <person name="Pohl T."/>
            <person name="Merkel B.J."/>
            <person name="Hornburger P."/>
            <person name="Mueller R.-W."/>
            <person name="Bruemmer F."/>
            <person name="Labrenz M."/>
            <person name="Spormann A.M."/>
            <person name="Op Den Camp H."/>
            <person name="Overmann J."/>
            <person name="Amann R."/>
            <person name="Jetten M.S.M."/>
            <person name="Mascher T."/>
            <person name="Medema M.H."/>
            <person name="Devos D.P."/>
            <person name="Kaster A.-K."/>
            <person name="Ovreas L."/>
            <person name="Rohde M."/>
            <person name="Galperin M.Y."/>
            <person name="Jogler C."/>
        </authorList>
    </citation>
    <scope>NUCLEOTIDE SEQUENCE [LARGE SCALE GENOMIC DNA]</scope>
    <source>
        <strain evidence="2 3">CA13</strain>
    </source>
</reference>
<dbReference type="AlphaFoldDB" id="A0A5C5YYT2"/>
<keyword evidence="1" id="KW-0472">Membrane</keyword>
<evidence type="ECO:0000313" key="2">
    <source>
        <dbReference type="EMBL" id="TWT79761.1"/>
    </source>
</evidence>
<comment type="caution">
    <text evidence="2">The sequence shown here is derived from an EMBL/GenBank/DDBJ whole genome shotgun (WGS) entry which is preliminary data.</text>
</comment>
<name>A0A5C5YYT2_9BACT</name>
<keyword evidence="3" id="KW-1185">Reference proteome</keyword>
<dbReference type="Proteomes" id="UP000315010">
    <property type="component" value="Unassembled WGS sequence"/>
</dbReference>
<sequence length="102" mass="11724">MNTNKSLSTEHQLPRQARWPYWVFVPIVALSYSAFCTWFLLEAWGRRGEPKPNWFDVASVFAIPRLFLVPIPIIGPFVVGGSGSFLLIWFAQRLQRGSLSKR</sequence>
<feature type="transmembrane region" description="Helical" evidence="1">
    <location>
        <begin position="21"/>
        <end position="41"/>
    </location>
</feature>
<protein>
    <submittedName>
        <fullName evidence="2">Uncharacterized protein</fullName>
    </submittedName>
</protein>
<keyword evidence="1" id="KW-0812">Transmembrane</keyword>
<proteinExistence type="predicted"/>
<dbReference type="RefSeq" id="WP_419193954.1">
    <property type="nucleotide sequence ID" value="NZ_SJPJ01000001.1"/>
</dbReference>
<evidence type="ECO:0000313" key="3">
    <source>
        <dbReference type="Proteomes" id="UP000315010"/>
    </source>
</evidence>
<accession>A0A5C5YYT2</accession>
<keyword evidence="1" id="KW-1133">Transmembrane helix</keyword>
<feature type="transmembrane region" description="Helical" evidence="1">
    <location>
        <begin position="61"/>
        <end position="91"/>
    </location>
</feature>
<gene>
    <name evidence="2" type="ORF">CA13_11680</name>
</gene>
<dbReference type="EMBL" id="SJPJ01000001">
    <property type="protein sequence ID" value="TWT79761.1"/>
    <property type="molecule type" value="Genomic_DNA"/>
</dbReference>